<proteinExistence type="predicted"/>
<dbReference type="Gene3D" id="3.40.50.970">
    <property type="match status" value="1"/>
</dbReference>
<evidence type="ECO:0000256" key="2">
    <source>
        <dbReference type="ARBA" id="ARBA00023002"/>
    </source>
</evidence>
<dbReference type="Proteomes" id="UP000177392">
    <property type="component" value="Unassembled WGS sequence"/>
</dbReference>
<dbReference type="Gene3D" id="3.40.50.920">
    <property type="match status" value="1"/>
</dbReference>
<dbReference type="AlphaFoldDB" id="A0A1G2K406"/>
<protein>
    <recommendedName>
        <fullName evidence="4">Transketolase-like pyrimidine-binding domain-containing protein</fullName>
    </recommendedName>
</protein>
<keyword evidence="3" id="KW-0786">Thiamine pyrophosphate</keyword>
<dbReference type="EMBL" id="MHQB01000018">
    <property type="protein sequence ID" value="OGZ94154.1"/>
    <property type="molecule type" value="Genomic_DNA"/>
</dbReference>
<comment type="caution">
    <text evidence="5">The sequence shown here is derived from an EMBL/GenBank/DDBJ whole genome shotgun (WGS) entry which is preliminary data.</text>
</comment>
<gene>
    <name evidence="5" type="ORF">A2131_00045</name>
</gene>
<dbReference type="SUPFAM" id="SSF52922">
    <property type="entry name" value="TK C-terminal domain-like"/>
    <property type="match status" value="1"/>
</dbReference>
<comment type="cofactor">
    <cofactor evidence="1">
        <name>thiamine diphosphate</name>
        <dbReference type="ChEBI" id="CHEBI:58937"/>
    </cofactor>
</comment>
<evidence type="ECO:0000256" key="1">
    <source>
        <dbReference type="ARBA" id="ARBA00001964"/>
    </source>
</evidence>
<dbReference type="PANTHER" id="PTHR43257">
    <property type="entry name" value="PYRUVATE DEHYDROGENASE E1 COMPONENT BETA SUBUNIT"/>
    <property type="match status" value="1"/>
</dbReference>
<dbReference type="GO" id="GO:0016491">
    <property type="term" value="F:oxidoreductase activity"/>
    <property type="evidence" value="ECO:0007669"/>
    <property type="project" value="UniProtKB-KW"/>
</dbReference>
<evidence type="ECO:0000313" key="5">
    <source>
        <dbReference type="EMBL" id="OGZ94154.1"/>
    </source>
</evidence>
<sequence length="321" mass="35733">MTRKTMTFADAIDAALEEEMAADSRIFVLGEDILDVNHNIVTKSAKDKFPKRFISTPLIEDMLGDIGLGMNLAGLKPILNLDYGTFVSNAFNSLYRLGIWRYRTAEKSGPAVIFRISHYGYLGRGAELAASFLGAIFHLPNIVIATPAFPHDAYGLLKTALQSDRPVVFFEHKKLYDHNGIVPNKEYMVPFGSSTVLKNGTDVTLIAWSFMSHLAMSAANILDPQKINTEVIILHTINPMDMETVLNSARKTKRVIIIEEDMLRGGIGAEISTQINKRISEIKVTRIAAKNVPLPIGQKYENLILPSIENIVEECRRLCLN</sequence>
<accession>A0A1G2K406</accession>
<dbReference type="PANTHER" id="PTHR43257:SF2">
    <property type="entry name" value="PYRUVATE DEHYDROGENASE E1 COMPONENT SUBUNIT BETA"/>
    <property type="match status" value="1"/>
</dbReference>
<reference evidence="5 6" key="1">
    <citation type="journal article" date="2016" name="Nat. Commun.">
        <title>Thousands of microbial genomes shed light on interconnected biogeochemical processes in an aquifer system.</title>
        <authorList>
            <person name="Anantharaman K."/>
            <person name="Brown C.T."/>
            <person name="Hug L.A."/>
            <person name="Sharon I."/>
            <person name="Castelle C.J."/>
            <person name="Probst A.J."/>
            <person name="Thomas B.C."/>
            <person name="Singh A."/>
            <person name="Wilkins M.J."/>
            <person name="Karaoz U."/>
            <person name="Brodie E.L."/>
            <person name="Williams K.H."/>
            <person name="Hubbard S.S."/>
            <person name="Banfield J.F."/>
        </authorList>
    </citation>
    <scope>NUCLEOTIDE SEQUENCE [LARGE SCALE GENOMIC DNA]</scope>
</reference>
<evidence type="ECO:0000259" key="4">
    <source>
        <dbReference type="SMART" id="SM00861"/>
    </source>
</evidence>
<dbReference type="InterPro" id="IPR033248">
    <property type="entry name" value="Transketolase_C"/>
</dbReference>
<keyword evidence="2" id="KW-0560">Oxidoreductase</keyword>
<feature type="domain" description="Transketolase-like pyrimidine-binding" evidence="4">
    <location>
        <begin position="6"/>
        <end position="178"/>
    </location>
</feature>
<organism evidence="5 6">
    <name type="scientific">Candidatus Sungbacteria bacterium GWC2_49_10</name>
    <dbReference type="NCBI Taxonomy" id="1802263"/>
    <lineage>
        <taxon>Bacteria</taxon>
        <taxon>Candidatus Sungiibacteriota</taxon>
    </lineage>
</organism>
<dbReference type="Pfam" id="PF02779">
    <property type="entry name" value="Transket_pyr"/>
    <property type="match status" value="1"/>
</dbReference>
<dbReference type="InterPro" id="IPR005475">
    <property type="entry name" value="Transketolase-like_Pyr-bd"/>
</dbReference>
<dbReference type="Pfam" id="PF02780">
    <property type="entry name" value="Transketolase_C"/>
    <property type="match status" value="1"/>
</dbReference>
<dbReference type="SUPFAM" id="SSF52518">
    <property type="entry name" value="Thiamin diphosphate-binding fold (THDP-binding)"/>
    <property type="match status" value="1"/>
</dbReference>
<evidence type="ECO:0000256" key="3">
    <source>
        <dbReference type="ARBA" id="ARBA00023052"/>
    </source>
</evidence>
<dbReference type="InterPro" id="IPR009014">
    <property type="entry name" value="Transketo_C/PFOR_II"/>
</dbReference>
<dbReference type="InterPro" id="IPR029061">
    <property type="entry name" value="THDP-binding"/>
</dbReference>
<evidence type="ECO:0000313" key="6">
    <source>
        <dbReference type="Proteomes" id="UP000177392"/>
    </source>
</evidence>
<dbReference type="SMART" id="SM00861">
    <property type="entry name" value="Transket_pyr"/>
    <property type="match status" value="1"/>
</dbReference>
<name>A0A1G2K406_9BACT</name>